<accession>D3S1J5</accession>
<dbReference type="PaxDb" id="589924-Ferp_2341"/>
<dbReference type="InterPro" id="IPR052747">
    <property type="entry name" value="TA_system_RelE_toxin"/>
</dbReference>
<evidence type="ECO:0008006" key="3">
    <source>
        <dbReference type="Google" id="ProtNLM"/>
    </source>
</evidence>
<dbReference type="RefSeq" id="WP_012966795.1">
    <property type="nucleotide sequence ID" value="NC_013849.1"/>
</dbReference>
<sequence>MNEVLLHKRVVKFLDKLDKRRKESILKVLKSLENFPLIRADIKKIGNRTYRMRTGDLRIIFDYIKDEDKIFVKLVDFRGKVYKKM</sequence>
<keyword evidence="2" id="KW-1185">Reference proteome</keyword>
<proteinExistence type="predicted"/>
<dbReference type="KEGG" id="fpl:Ferp_2341"/>
<evidence type="ECO:0000313" key="1">
    <source>
        <dbReference type="EMBL" id="ADC66459.1"/>
    </source>
</evidence>
<dbReference type="SUPFAM" id="SSF143011">
    <property type="entry name" value="RelE-like"/>
    <property type="match status" value="1"/>
</dbReference>
<dbReference type="EMBL" id="CP001899">
    <property type="protein sequence ID" value="ADC66459.1"/>
    <property type="molecule type" value="Genomic_DNA"/>
</dbReference>
<dbReference type="STRING" id="589924.Ferp_2341"/>
<dbReference type="PANTHER" id="PTHR38813">
    <property type="match status" value="1"/>
</dbReference>
<dbReference type="HOGENOM" id="CLU_155761_6_3_2"/>
<dbReference type="Gene3D" id="3.30.2310.20">
    <property type="entry name" value="RelE-like"/>
    <property type="match status" value="1"/>
</dbReference>
<organism evidence="1 2">
    <name type="scientific">Ferroglobus placidus (strain DSM 10642 / AEDII12DO)</name>
    <dbReference type="NCBI Taxonomy" id="589924"/>
    <lineage>
        <taxon>Archaea</taxon>
        <taxon>Methanobacteriati</taxon>
        <taxon>Methanobacteriota</taxon>
        <taxon>Archaeoglobi</taxon>
        <taxon>Archaeoglobales</taxon>
        <taxon>Archaeoglobaceae</taxon>
        <taxon>Ferroglobus</taxon>
    </lineage>
</organism>
<dbReference type="OrthoDB" id="97626at2157"/>
<dbReference type="Proteomes" id="UP000002613">
    <property type="component" value="Chromosome"/>
</dbReference>
<gene>
    <name evidence="1" type="ordered locus">Ferp_2341</name>
</gene>
<name>D3S1J5_FERPA</name>
<reference evidence="1 2" key="2">
    <citation type="journal article" date="2011" name="Stand. Genomic Sci.">
        <title>Complete genome sequence of Ferroglobus placidus AEDII12DO.</title>
        <authorList>
            <person name="Anderson I."/>
            <person name="Risso C."/>
            <person name="Holmes D."/>
            <person name="Lucas S."/>
            <person name="Copeland A."/>
            <person name="Lapidus A."/>
            <person name="Cheng J.F."/>
            <person name="Bruce D."/>
            <person name="Goodwin L."/>
            <person name="Pitluck S."/>
            <person name="Saunders E."/>
            <person name="Brettin T."/>
            <person name="Detter J.C."/>
            <person name="Han C."/>
            <person name="Tapia R."/>
            <person name="Larimer F."/>
            <person name="Land M."/>
            <person name="Hauser L."/>
            <person name="Woyke T."/>
            <person name="Lovley D."/>
            <person name="Kyrpides N."/>
            <person name="Ivanova N."/>
        </authorList>
    </citation>
    <scope>NUCLEOTIDE SEQUENCE [LARGE SCALE GENOMIC DNA]</scope>
    <source>
        <strain evidence="2">DSM 10642 / AEDII12DO</strain>
    </source>
</reference>
<protein>
    <recommendedName>
        <fullName evidence="3">Plasmid stabilization system</fullName>
    </recommendedName>
</protein>
<dbReference type="eggNOG" id="arCOG01665">
    <property type="taxonomic scope" value="Archaea"/>
</dbReference>
<dbReference type="AlphaFoldDB" id="D3S1J5"/>
<reference evidence="2" key="1">
    <citation type="submission" date="2010-02" db="EMBL/GenBank/DDBJ databases">
        <title>Complete sequence of Ferroglobus placidus DSM 10642.</title>
        <authorList>
            <consortium name="US DOE Joint Genome Institute"/>
            <person name="Lucas S."/>
            <person name="Copeland A."/>
            <person name="Lapidus A."/>
            <person name="Cheng J.-F."/>
            <person name="Bruce D."/>
            <person name="Goodwin L."/>
            <person name="Pitluck S."/>
            <person name="Saunders E."/>
            <person name="Brettin T."/>
            <person name="Detter J.C."/>
            <person name="Han C."/>
            <person name="Tapia R."/>
            <person name="Larimer F."/>
            <person name="Land M."/>
            <person name="Hauser L."/>
            <person name="Kyrpides N."/>
            <person name="Ivanova N."/>
            <person name="Holmes D."/>
            <person name="Lovley D."/>
            <person name="Kyrpides N."/>
            <person name="Anderson I.J."/>
            <person name="Woyke T."/>
        </authorList>
    </citation>
    <scope>NUCLEOTIDE SEQUENCE [LARGE SCALE GENOMIC DNA]</scope>
    <source>
        <strain evidence="2">DSM 10642 / AEDII12DO</strain>
    </source>
</reference>
<dbReference type="InterPro" id="IPR035093">
    <property type="entry name" value="RelE/ParE_toxin_dom_sf"/>
</dbReference>
<dbReference type="GeneID" id="8779881"/>
<evidence type="ECO:0000313" key="2">
    <source>
        <dbReference type="Proteomes" id="UP000002613"/>
    </source>
</evidence>
<dbReference type="PANTHER" id="PTHR38813:SF1">
    <property type="entry name" value="TOXIN RELE1-RELATED"/>
    <property type="match status" value="1"/>
</dbReference>